<evidence type="ECO:0000256" key="1">
    <source>
        <dbReference type="ARBA" id="ARBA00006432"/>
    </source>
</evidence>
<dbReference type="AlphaFoldDB" id="A0A1Z4JA66"/>
<dbReference type="Proteomes" id="UP000217895">
    <property type="component" value="Chromosome"/>
</dbReference>
<feature type="transmembrane region" description="Helical" evidence="3">
    <location>
        <begin position="752"/>
        <end position="769"/>
    </location>
</feature>
<dbReference type="Pfam" id="PF01757">
    <property type="entry name" value="Acyl_transf_3"/>
    <property type="match status" value="1"/>
</dbReference>
<name>A0A1Z4JA66_LEPBY</name>
<evidence type="ECO:0000259" key="5">
    <source>
        <dbReference type="Pfam" id="PF00550"/>
    </source>
</evidence>
<proteinExistence type="inferred from homology"/>
<comment type="similarity">
    <text evidence="1">Belongs to the ATP-dependent AMP-binding enzyme family.</text>
</comment>
<organism evidence="7 8">
    <name type="scientific">Leptolyngbya boryana NIES-2135</name>
    <dbReference type="NCBI Taxonomy" id="1973484"/>
    <lineage>
        <taxon>Bacteria</taxon>
        <taxon>Bacillati</taxon>
        <taxon>Cyanobacteriota</taxon>
        <taxon>Cyanophyceae</taxon>
        <taxon>Leptolyngbyales</taxon>
        <taxon>Leptolyngbyaceae</taxon>
        <taxon>Leptolyngbya group</taxon>
        <taxon>Leptolyngbya</taxon>
    </lineage>
</organism>
<keyword evidence="3" id="KW-0472">Membrane</keyword>
<dbReference type="InterPro" id="IPR020845">
    <property type="entry name" value="AMP-binding_CS"/>
</dbReference>
<accession>A0A1Z4JA66</accession>
<feature type="transmembrane region" description="Helical" evidence="3">
    <location>
        <begin position="775"/>
        <end position="795"/>
    </location>
</feature>
<evidence type="ECO:0000313" key="8">
    <source>
        <dbReference type="Proteomes" id="UP000217895"/>
    </source>
</evidence>
<dbReference type="GO" id="GO:0031956">
    <property type="term" value="F:medium-chain fatty acid-CoA ligase activity"/>
    <property type="evidence" value="ECO:0007669"/>
    <property type="project" value="TreeGrafter"/>
</dbReference>
<dbReference type="Gene3D" id="1.10.1200.10">
    <property type="entry name" value="ACP-like"/>
    <property type="match status" value="1"/>
</dbReference>
<feature type="domain" description="Acyltransferase 3" evidence="6">
    <location>
        <begin position="509"/>
        <end position="789"/>
    </location>
</feature>
<dbReference type="GO" id="GO:0006631">
    <property type="term" value="P:fatty acid metabolic process"/>
    <property type="evidence" value="ECO:0007669"/>
    <property type="project" value="TreeGrafter"/>
</dbReference>
<dbReference type="PANTHER" id="PTHR43201">
    <property type="entry name" value="ACYL-COA SYNTHETASE"/>
    <property type="match status" value="1"/>
</dbReference>
<dbReference type="GO" id="GO:0016747">
    <property type="term" value="F:acyltransferase activity, transferring groups other than amino-acyl groups"/>
    <property type="evidence" value="ECO:0007669"/>
    <property type="project" value="InterPro"/>
</dbReference>
<dbReference type="Gene3D" id="3.40.50.12780">
    <property type="entry name" value="N-terminal domain of ligase-like"/>
    <property type="match status" value="1"/>
</dbReference>
<dbReference type="InterPro" id="IPR009081">
    <property type="entry name" value="PP-bd_ACP"/>
</dbReference>
<evidence type="ECO:0000256" key="3">
    <source>
        <dbReference type="SAM" id="Phobius"/>
    </source>
</evidence>
<dbReference type="Pfam" id="PF00550">
    <property type="entry name" value="PP-binding"/>
    <property type="match status" value="1"/>
</dbReference>
<feature type="domain" description="Carrier" evidence="5">
    <location>
        <begin position="435"/>
        <end position="477"/>
    </location>
</feature>
<dbReference type="PROSITE" id="PS00455">
    <property type="entry name" value="AMP_BINDING"/>
    <property type="match status" value="1"/>
</dbReference>
<keyword evidence="3" id="KW-1133">Transmembrane helix</keyword>
<dbReference type="PANTHER" id="PTHR43201:SF5">
    <property type="entry name" value="MEDIUM-CHAIN ACYL-COA LIGASE ACSF2, MITOCHONDRIAL"/>
    <property type="match status" value="1"/>
</dbReference>
<keyword evidence="8" id="KW-1185">Reference proteome</keyword>
<dbReference type="CDD" id="cd04433">
    <property type="entry name" value="AFD_class_I"/>
    <property type="match status" value="1"/>
</dbReference>
<feature type="transmembrane region" description="Helical" evidence="3">
    <location>
        <begin position="668"/>
        <end position="685"/>
    </location>
</feature>
<feature type="transmembrane region" description="Helical" evidence="3">
    <location>
        <begin position="601"/>
        <end position="626"/>
    </location>
</feature>
<sequence>MTIDETRNSVRTRLGIVALNSTGYLDAILTCLESEEIAVPLKHGDDHDRINAAKVDRVFTPTSEAGWMSRGFKPSTSHEPAVISFTSGTEGKPKGVLLTHGNLAEVVSRLNGLMQVTDEIREYIGVPVYHSFGFGRARAISSVGGQLYLPETGFNPAEIGAMLKRGEINAISAVPSLWRVLLANSDLIGNAGRRVRWIEIGSQYMSRQEKEAMKALFPEARIVQHYGLTEASRTTLLELHNAEGEALESVGKAIGSVEVQLTEDGRIAIRGEHVAQTYLIEGEEAPIPDADGWLITKDLGSLEHGLLYYKGRADDVINCGGLKVHPEALETKLYEKIGYTTGLAICRKPDPVRGEGFLVAVTPAVTIDKSQLRDAVLEATQEFGVNAGNAIAIVELDELPKTATGKVQRRQLADWYTQQTPTATVETVDPKRKNYIESAFCRLLNLRHLQPEDTFISLGGDSLSYVQLAMELERHLGYLPQGWEHLSIAQLETLTPEKKAFSPIETNIILRAIAIFVVVADHAGLMNFSGGAFLLLMIAGANLARFQSEALVQGRLVQPILSLLRNLVTPYLIISLSYQLWKRDFDLSVLFLFSNFVNPEVSAIFPVWFVSVLVQIILLFSLLFTLKPLRQFARVSPWEFGLATLVIGIIAKLGVGAVWNTAHLYDRLPHMLLWMFSMGWIIQFAHTKQQKAVSTSLLWALVPILTRLSYAYISYTYAVWMVLGGTLLLWIPTVPIPQFIKSPLQTVGAATYYIYLFHMILIHIVSTVGHTENPWVNTVAGIFGGIAVWAGVQTVQSFLANRRSTQAEIDATAL</sequence>
<dbReference type="InterPro" id="IPR045851">
    <property type="entry name" value="AMP-bd_C_sf"/>
</dbReference>
<dbReference type="Gene3D" id="3.30.300.30">
    <property type="match status" value="1"/>
</dbReference>
<dbReference type="InterPro" id="IPR000873">
    <property type="entry name" value="AMP-dep_synth/lig_dom"/>
</dbReference>
<dbReference type="InterPro" id="IPR002656">
    <property type="entry name" value="Acyl_transf_3_dom"/>
</dbReference>
<feature type="transmembrane region" description="Helical" evidence="3">
    <location>
        <begin position="638"/>
        <end position="662"/>
    </location>
</feature>
<protein>
    <submittedName>
        <fullName evidence="7">AMP-dependent synthetase and ligase</fullName>
    </submittedName>
</protein>
<dbReference type="SUPFAM" id="SSF56801">
    <property type="entry name" value="Acetyl-CoA synthetase-like"/>
    <property type="match status" value="1"/>
</dbReference>
<dbReference type="EMBL" id="AP018203">
    <property type="protein sequence ID" value="BAY53664.1"/>
    <property type="molecule type" value="Genomic_DNA"/>
</dbReference>
<evidence type="ECO:0000313" key="7">
    <source>
        <dbReference type="EMBL" id="BAY53664.1"/>
    </source>
</evidence>
<gene>
    <name evidence="7" type="ORF">NIES2135_04740</name>
</gene>
<feature type="domain" description="AMP-dependent synthetase/ligase" evidence="4">
    <location>
        <begin position="72"/>
        <end position="279"/>
    </location>
</feature>
<feature type="transmembrane region" description="Helical" evidence="3">
    <location>
        <begin position="697"/>
        <end position="713"/>
    </location>
</feature>
<evidence type="ECO:0000259" key="4">
    <source>
        <dbReference type="Pfam" id="PF00501"/>
    </source>
</evidence>
<evidence type="ECO:0000259" key="6">
    <source>
        <dbReference type="Pfam" id="PF01757"/>
    </source>
</evidence>
<dbReference type="InterPro" id="IPR036736">
    <property type="entry name" value="ACP-like_sf"/>
</dbReference>
<feature type="transmembrane region" description="Helical" evidence="3">
    <location>
        <begin position="719"/>
        <end position="740"/>
    </location>
</feature>
<dbReference type="Pfam" id="PF00501">
    <property type="entry name" value="AMP-binding"/>
    <property type="match status" value="1"/>
</dbReference>
<evidence type="ECO:0000256" key="2">
    <source>
        <dbReference type="ARBA" id="ARBA00022598"/>
    </source>
</evidence>
<dbReference type="SUPFAM" id="SSF47336">
    <property type="entry name" value="ACP-like"/>
    <property type="match status" value="1"/>
</dbReference>
<dbReference type="InterPro" id="IPR042099">
    <property type="entry name" value="ANL_N_sf"/>
</dbReference>
<feature type="transmembrane region" description="Helical" evidence="3">
    <location>
        <begin position="508"/>
        <end position="539"/>
    </location>
</feature>
<reference evidence="7 8" key="1">
    <citation type="submission" date="2017-06" db="EMBL/GenBank/DDBJ databases">
        <title>Genome sequencing of cyanobaciteial culture collection at National Institute for Environmental Studies (NIES).</title>
        <authorList>
            <person name="Hirose Y."/>
            <person name="Shimura Y."/>
            <person name="Fujisawa T."/>
            <person name="Nakamura Y."/>
            <person name="Kawachi M."/>
        </authorList>
    </citation>
    <scope>NUCLEOTIDE SEQUENCE [LARGE SCALE GENOMIC DNA]</scope>
    <source>
        <strain evidence="7 8">NIES-2135</strain>
    </source>
</reference>
<keyword evidence="3" id="KW-0812">Transmembrane</keyword>
<feature type="transmembrane region" description="Helical" evidence="3">
    <location>
        <begin position="560"/>
        <end position="581"/>
    </location>
</feature>
<keyword evidence="2 7" id="KW-0436">Ligase</keyword>